<keyword evidence="3" id="KW-0732">Signal</keyword>
<organism evidence="8 9">
    <name type="scientific">Spirosoma rhododendri</name>
    <dbReference type="NCBI Taxonomy" id="2728024"/>
    <lineage>
        <taxon>Bacteria</taxon>
        <taxon>Pseudomonadati</taxon>
        <taxon>Bacteroidota</taxon>
        <taxon>Cytophagia</taxon>
        <taxon>Cytophagales</taxon>
        <taxon>Cytophagaceae</taxon>
        <taxon>Spirosoma</taxon>
    </lineage>
</organism>
<evidence type="ECO:0000256" key="5">
    <source>
        <dbReference type="ARBA" id="ARBA00023237"/>
    </source>
</evidence>
<feature type="domain" description="SusD-like N-terminal" evidence="7">
    <location>
        <begin position="44"/>
        <end position="223"/>
    </location>
</feature>
<dbReference type="InterPro" id="IPR033985">
    <property type="entry name" value="SusD-like_N"/>
</dbReference>
<dbReference type="InterPro" id="IPR011990">
    <property type="entry name" value="TPR-like_helical_dom_sf"/>
</dbReference>
<evidence type="ECO:0000256" key="3">
    <source>
        <dbReference type="ARBA" id="ARBA00022729"/>
    </source>
</evidence>
<keyword evidence="4" id="KW-0472">Membrane</keyword>
<dbReference type="EMBL" id="CP051677">
    <property type="protein sequence ID" value="QJD79780.1"/>
    <property type="molecule type" value="Genomic_DNA"/>
</dbReference>
<evidence type="ECO:0000259" key="6">
    <source>
        <dbReference type="Pfam" id="PF07980"/>
    </source>
</evidence>
<reference evidence="8 9" key="1">
    <citation type="submission" date="2020-04" db="EMBL/GenBank/DDBJ databases">
        <title>Genome sequencing of novel species.</title>
        <authorList>
            <person name="Heo J."/>
            <person name="Kim S.-J."/>
            <person name="Kim J.-S."/>
            <person name="Hong S.-B."/>
            <person name="Kwon S.-W."/>
        </authorList>
    </citation>
    <scope>NUCLEOTIDE SEQUENCE [LARGE SCALE GENOMIC DNA]</scope>
    <source>
        <strain evidence="8 9">CJU-R4</strain>
    </source>
</reference>
<dbReference type="Gene3D" id="1.25.40.390">
    <property type="match status" value="1"/>
</dbReference>
<comment type="similarity">
    <text evidence="2">Belongs to the SusD family.</text>
</comment>
<keyword evidence="5" id="KW-0998">Cell outer membrane</keyword>
<gene>
    <name evidence="8" type="ORF">HH216_16160</name>
</gene>
<dbReference type="PROSITE" id="PS51257">
    <property type="entry name" value="PROKAR_LIPOPROTEIN"/>
    <property type="match status" value="1"/>
</dbReference>
<keyword evidence="9" id="KW-1185">Reference proteome</keyword>
<dbReference type="KEGG" id="srho:HH216_16160"/>
<dbReference type="CDD" id="cd08977">
    <property type="entry name" value="SusD"/>
    <property type="match status" value="1"/>
</dbReference>
<comment type="subcellular location">
    <subcellularLocation>
        <location evidence="1">Cell outer membrane</location>
    </subcellularLocation>
</comment>
<dbReference type="SUPFAM" id="SSF48452">
    <property type="entry name" value="TPR-like"/>
    <property type="match status" value="1"/>
</dbReference>
<dbReference type="Pfam" id="PF07980">
    <property type="entry name" value="SusD_RagB"/>
    <property type="match status" value="1"/>
</dbReference>
<evidence type="ECO:0000256" key="4">
    <source>
        <dbReference type="ARBA" id="ARBA00023136"/>
    </source>
</evidence>
<name>A0A7L5DW61_9BACT</name>
<dbReference type="GO" id="GO:0009279">
    <property type="term" value="C:cell outer membrane"/>
    <property type="evidence" value="ECO:0007669"/>
    <property type="project" value="UniProtKB-SubCell"/>
</dbReference>
<accession>A0A7L5DW61</accession>
<protein>
    <submittedName>
        <fullName evidence="8">RagB/SusD family nutrient uptake outer membrane protein</fullName>
    </submittedName>
</protein>
<evidence type="ECO:0000259" key="7">
    <source>
        <dbReference type="Pfam" id="PF14322"/>
    </source>
</evidence>
<proteinExistence type="inferred from homology"/>
<dbReference type="Pfam" id="PF14322">
    <property type="entry name" value="SusD-like_3"/>
    <property type="match status" value="1"/>
</dbReference>
<feature type="domain" description="RagB/SusD" evidence="6">
    <location>
        <begin position="324"/>
        <end position="468"/>
    </location>
</feature>
<dbReference type="InterPro" id="IPR012944">
    <property type="entry name" value="SusD_RagB_dom"/>
</dbReference>
<evidence type="ECO:0000256" key="1">
    <source>
        <dbReference type="ARBA" id="ARBA00004442"/>
    </source>
</evidence>
<dbReference type="AlphaFoldDB" id="A0A7L5DW61"/>
<dbReference type="RefSeq" id="WP_169551742.1">
    <property type="nucleotide sequence ID" value="NZ_CP051677.1"/>
</dbReference>
<evidence type="ECO:0000256" key="2">
    <source>
        <dbReference type="ARBA" id="ARBA00006275"/>
    </source>
</evidence>
<dbReference type="Proteomes" id="UP000501128">
    <property type="component" value="Chromosome"/>
</dbReference>
<sequence length="468" mass="51107">MKKILALTALLGSSLLTTSCEDKLFQEPQTSKVLSNFLRNETETEEYVNAVYANLQANGLYGLFLPAFSEIQSDNTYDEVPANDDGIYGQLDQFTTIPSNSLISSVWTQSYSTIQKANTVLNRIGNISYATDATRQARVGEMKFIRALLYFNLVRLYGDVPLVTQETTDPNAYFGQGRTASSQVYDQVKKDLTEAISVLPATTSQPGRVVKTAAQSLLAKVHLTLKSYSDAQTLLQTVVSSGQHTLMTNPSDVFSISNENNREIIFAVQFASGVNGNTEGSTMFQQFSPSGTVSGAKGHDLPTKSLYALYASTDKRKGTYLTATSSGTPWTRKLTQPTTVITDGGSDFVVLRYADVLLMLAEVQNELGNASGAATTLNLIRTRAGLANTTATTQGDLRTAIDLERRFELVGEGHRWFDLLRSGNAVSVMNDWFKANNIQITITSNNLLMPIPQGQINTDPSIKQNPGY</sequence>
<evidence type="ECO:0000313" key="9">
    <source>
        <dbReference type="Proteomes" id="UP000501128"/>
    </source>
</evidence>
<evidence type="ECO:0000313" key="8">
    <source>
        <dbReference type="EMBL" id="QJD79780.1"/>
    </source>
</evidence>